<gene>
    <name evidence="1" type="ORF">Q765_16775</name>
</gene>
<accession>A0A0A2LZD0</accession>
<comment type="caution">
    <text evidence="1">The sequence shown here is derived from an EMBL/GenBank/DDBJ whole genome shotgun (WGS) entry which is preliminary data.</text>
</comment>
<organism evidence="1 2">
    <name type="scientific">Flavobacterium rivuli WB 3.3-2 = DSM 21788</name>
    <dbReference type="NCBI Taxonomy" id="1121895"/>
    <lineage>
        <taxon>Bacteria</taxon>
        <taxon>Pseudomonadati</taxon>
        <taxon>Bacteroidota</taxon>
        <taxon>Flavobacteriia</taxon>
        <taxon>Flavobacteriales</taxon>
        <taxon>Flavobacteriaceae</taxon>
        <taxon>Flavobacterium</taxon>
    </lineage>
</organism>
<dbReference type="Proteomes" id="UP000030152">
    <property type="component" value="Unassembled WGS sequence"/>
</dbReference>
<proteinExistence type="predicted"/>
<keyword evidence="2" id="KW-1185">Reference proteome</keyword>
<reference evidence="1 2" key="1">
    <citation type="submission" date="2013-09" db="EMBL/GenBank/DDBJ databases">
        <authorList>
            <person name="Zeng Z."/>
            <person name="Chen C."/>
        </authorList>
    </citation>
    <scope>NUCLEOTIDE SEQUENCE [LARGE SCALE GENOMIC DNA]</scope>
    <source>
        <strain evidence="1 2">WB 3.3-2</strain>
    </source>
</reference>
<protein>
    <submittedName>
        <fullName evidence="1">Uncharacterized protein</fullName>
    </submittedName>
</protein>
<sequence>MSKEIVFSAYKFNLLPYENKNLSFNFEGEDPDFTLKKDRNKVFSSILLSLSTHKSDKNMFKLVDSEKELYLFKISNKKNAHIVDDNFEKTTIQSNPYVYIVVDNDPKSQFIFISEAAEIFKTVNSTKNILLAVFRRHLQLEILNIEITEVFDKKDFWKLAKDNENKINYINIEVKKPNPFDKPKTMYEGFQNFAGKTNAYKSNILLRAPEKGILKGINPKNKDLVSLVEQSSESGGDIKIKIVNIRKQISTNSSVKKVKINESDLDKNGDKLFNMYMETFRV</sequence>
<evidence type="ECO:0000313" key="1">
    <source>
        <dbReference type="EMBL" id="KGO85394.1"/>
    </source>
</evidence>
<dbReference type="eggNOG" id="ENOG502ZRKR">
    <property type="taxonomic scope" value="Bacteria"/>
</dbReference>
<dbReference type="OrthoDB" id="6945224at2"/>
<dbReference type="AlphaFoldDB" id="A0A0A2LZD0"/>
<dbReference type="RefSeq" id="WP_020212955.1">
    <property type="nucleotide sequence ID" value="NZ_JRLX01000023.1"/>
</dbReference>
<dbReference type="EMBL" id="JRLX01000023">
    <property type="protein sequence ID" value="KGO85394.1"/>
    <property type="molecule type" value="Genomic_DNA"/>
</dbReference>
<evidence type="ECO:0000313" key="2">
    <source>
        <dbReference type="Proteomes" id="UP000030152"/>
    </source>
</evidence>
<name>A0A0A2LZD0_9FLAO</name>